<sequence length="617" mass="63324">MSTPPVRRRAFRSLALSVLAAGLVAALPLAGAAPGGTADPAADAWTPLTPVTVAYSEAVPQSQRATGQLLSFNDFHGAIDPPTGSGGLVNGVPAGGSEYLATTVRKLRREAGRTPTITVGAGDMVGASPLVSAAFHDEPAIEALSTLGLEINAVGNHEFDEGVTELKRLQYGGCHPTDGCQDGDGFAGAKFRFLAANVVDKTTKKPIFPAYTIRTVGGVKVGFVGMTLKGTPSIVNPTGITSVDFLDEAETANKYAAELKKRGVKAMVLLIHQGGSQTGSTPDPSGCASFAGDITPIVAKIDPAYGVVVSGHTHRFYSCALPNSSGKTSVVTSAGTNGVLVTDIDATFDKRSGTFATVSARNVIAENGVRNPDGTWKTDASGAFVRDPAKADPAVKRVADKYRAAVAPIANEVIGSITADITNANNAAGESALGDVIADAQLRYTATSASAQIALMNPGGIRASLLFANSPGGEPPGQVTYGEAFTVQPFNNLVVTQTLTGQQLKDVLEQQFVGFDGQTTQRILQVSAGFTYSYNAAAAAGSRVSAMTLNGTPIDLATTYRVTTNDFLANGGDGFTNLTEGTARATAPGFDIDALTAYLGAGAPIAPGPQNRITKLG</sequence>
<accession>A0A1M7QN94</accession>
<comment type="similarity">
    <text evidence="4">Belongs to the 5'-nucleotidase family.</text>
</comment>
<dbReference type="PANTHER" id="PTHR11575:SF24">
    <property type="entry name" value="5'-NUCLEOTIDASE"/>
    <property type="match status" value="1"/>
</dbReference>
<dbReference type="PANTHER" id="PTHR11575">
    <property type="entry name" value="5'-NUCLEOTIDASE-RELATED"/>
    <property type="match status" value="1"/>
</dbReference>
<dbReference type="InterPro" id="IPR008334">
    <property type="entry name" value="5'-Nucleotdase_C"/>
</dbReference>
<organism evidence="6 7">
    <name type="scientific">Cryptosporangium aurantiacum</name>
    <dbReference type="NCBI Taxonomy" id="134849"/>
    <lineage>
        <taxon>Bacteria</taxon>
        <taxon>Bacillati</taxon>
        <taxon>Actinomycetota</taxon>
        <taxon>Actinomycetes</taxon>
        <taxon>Cryptosporangiales</taxon>
        <taxon>Cryptosporangiaceae</taxon>
        <taxon>Cryptosporangium</taxon>
    </lineage>
</organism>
<dbReference type="Gene3D" id="3.60.21.10">
    <property type="match status" value="1"/>
</dbReference>
<dbReference type="Pfam" id="PF02872">
    <property type="entry name" value="5_nucleotid_C"/>
    <property type="match status" value="1"/>
</dbReference>
<feature type="domain" description="5'-Nucleotidase C-terminal" evidence="5">
    <location>
        <begin position="413"/>
        <end position="579"/>
    </location>
</feature>
<keyword evidence="4" id="KW-0378">Hydrolase</keyword>
<dbReference type="Gene3D" id="3.90.780.10">
    <property type="entry name" value="5'-Nucleotidase, C-terminal domain"/>
    <property type="match status" value="1"/>
</dbReference>
<dbReference type="GO" id="GO:0030288">
    <property type="term" value="C:outer membrane-bounded periplasmic space"/>
    <property type="evidence" value="ECO:0007669"/>
    <property type="project" value="TreeGrafter"/>
</dbReference>
<dbReference type="AlphaFoldDB" id="A0A1M7QN94"/>
<feature type="signal peptide" evidence="4">
    <location>
        <begin position="1"/>
        <end position="32"/>
    </location>
</feature>
<keyword evidence="2" id="KW-0964">Secreted</keyword>
<dbReference type="InterPro" id="IPR006179">
    <property type="entry name" value="5_nucleotidase/apyrase"/>
</dbReference>
<dbReference type="GO" id="GO:0000166">
    <property type="term" value="F:nucleotide binding"/>
    <property type="evidence" value="ECO:0007669"/>
    <property type="project" value="UniProtKB-KW"/>
</dbReference>
<reference evidence="6 7" key="1">
    <citation type="submission" date="2016-11" db="EMBL/GenBank/DDBJ databases">
        <authorList>
            <person name="Jaros S."/>
            <person name="Januszkiewicz K."/>
            <person name="Wedrychowicz H."/>
        </authorList>
    </citation>
    <scope>NUCLEOTIDE SEQUENCE [LARGE SCALE GENOMIC DNA]</scope>
    <source>
        <strain evidence="6 7">DSM 46144</strain>
    </source>
</reference>
<evidence type="ECO:0000313" key="6">
    <source>
        <dbReference type="EMBL" id="SHN32966.1"/>
    </source>
</evidence>
<keyword evidence="3 4" id="KW-0732">Signal</keyword>
<dbReference type="PRINTS" id="PR01607">
    <property type="entry name" value="APYRASEFAMLY"/>
</dbReference>
<dbReference type="PROSITE" id="PS51318">
    <property type="entry name" value="TAT"/>
    <property type="match status" value="1"/>
</dbReference>
<dbReference type="EMBL" id="FRCS01000005">
    <property type="protein sequence ID" value="SHN32966.1"/>
    <property type="molecule type" value="Genomic_DNA"/>
</dbReference>
<dbReference type="STRING" id="134849.SAMN05443668_105102"/>
<gene>
    <name evidence="6" type="ORF">SAMN05443668_105102</name>
</gene>
<dbReference type="InterPro" id="IPR006311">
    <property type="entry name" value="TAT_signal"/>
</dbReference>
<keyword evidence="4" id="KW-0547">Nucleotide-binding</keyword>
<evidence type="ECO:0000256" key="2">
    <source>
        <dbReference type="ARBA" id="ARBA00022525"/>
    </source>
</evidence>
<dbReference type="FunFam" id="3.90.780.10:FF:000004">
    <property type="entry name" value="UDP-sugar hydrolase, putative"/>
    <property type="match status" value="1"/>
</dbReference>
<protein>
    <submittedName>
        <fullName evidence="6">5'-nucleotidase</fullName>
    </submittedName>
</protein>
<dbReference type="Proteomes" id="UP000184440">
    <property type="component" value="Unassembled WGS sequence"/>
</dbReference>
<proteinExistence type="inferred from homology"/>
<dbReference type="SUPFAM" id="SSF55816">
    <property type="entry name" value="5'-nucleotidase (syn. UDP-sugar hydrolase), C-terminal domain"/>
    <property type="match status" value="1"/>
</dbReference>
<evidence type="ECO:0000259" key="5">
    <source>
        <dbReference type="Pfam" id="PF02872"/>
    </source>
</evidence>
<name>A0A1M7QN94_9ACTN</name>
<dbReference type="InterPro" id="IPR036907">
    <property type="entry name" value="5'-Nucleotdase_C_sf"/>
</dbReference>
<dbReference type="GO" id="GO:0008253">
    <property type="term" value="F:5'-nucleotidase activity"/>
    <property type="evidence" value="ECO:0007669"/>
    <property type="project" value="TreeGrafter"/>
</dbReference>
<dbReference type="InterPro" id="IPR029052">
    <property type="entry name" value="Metallo-depent_PP-like"/>
</dbReference>
<dbReference type="GO" id="GO:0009166">
    <property type="term" value="P:nucleotide catabolic process"/>
    <property type="evidence" value="ECO:0007669"/>
    <property type="project" value="InterPro"/>
</dbReference>
<dbReference type="SUPFAM" id="SSF56300">
    <property type="entry name" value="Metallo-dependent phosphatases"/>
    <property type="match status" value="1"/>
</dbReference>
<keyword evidence="7" id="KW-1185">Reference proteome</keyword>
<dbReference type="RefSeq" id="WP_073258708.1">
    <property type="nucleotide sequence ID" value="NZ_FRCS01000005.1"/>
</dbReference>
<dbReference type="GO" id="GO:0005576">
    <property type="term" value="C:extracellular region"/>
    <property type="evidence" value="ECO:0007669"/>
    <property type="project" value="UniProtKB-SubCell"/>
</dbReference>
<evidence type="ECO:0000256" key="1">
    <source>
        <dbReference type="ARBA" id="ARBA00004613"/>
    </source>
</evidence>
<dbReference type="GO" id="GO:0008768">
    <property type="term" value="F:UDP-sugar diphosphatase activity"/>
    <property type="evidence" value="ECO:0007669"/>
    <property type="project" value="TreeGrafter"/>
</dbReference>
<comment type="subcellular location">
    <subcellularLocation>
        <location evidence="1">Secreted</location>
    </subcellularLocation>
</comment>
<dbReference type="OrthoDB" id="1016457at2"/>
<evidence type="ECO:0000256" key="3">
    <source>
        <dbReference type="ARBA" id="ARBA00022729"/>
    </source>
</evidence>
<evidence type="ECO:0000256" key="4">
    <source>
        <dbReference type="RuleBase" id="RU362119"/>
    </source>
</evidence>
<evidence type="ECO:0000313" key="7">
    <source>
        <dbReference type="Proteomes" id="UP000184440"/>
    </source>
</evidence>
<feature type="chain" id="PRO_5011816591" evidence="4">
    <location>
        <begin position="33"/>
        <end position="617"/>
    </location>
</feature>